<evidence type="ECO:0000256" key="2">
    <source>
        <dbReference type="ARBA" id="ARBA00023027"/>
    </source>
</evidence>
<dbReference type="Gene3D" id="3.40.50.720">
    <property type="entry name" value="NAD(P)-binding Rossmann-like Domain"/>
    <property type="match status" value="1"/>
</dbReference>
<dbReference type="Pfam" id="PF08125">
    <property type="entry name" value="Mannitol_dh_C"/>
    <property type="match status" value="1"/>
</dbReference>
<dbReference type="SUPFAM" id="SSF51735">
    <property type="entry name" value="NAD(P)-binding Rossmann-fold domains"/>
    <property type="match status" value="1"/>
</dbReference>
<dbReference type="Pfam" id="PF01232">
    <property type="entry name" value="Mannitol_dh"/>
    <property type="match status" value="1"/>
</dbReference>
<keyword evidence="1 5" id="KW-0560">Oxidoreductase</keyword>
<evidence type="ECO:0000256" key="1">
    <source>
        <dbReference type="ARBA" id="ARBA00023002"/>
    </source>
</evidence>
<dbReference type="InterPro" id="IPR013131">
    <property type="entry name" value="Mannitol_DH_N"/>
</dbReference>
<gene>
    <name evidence="5" type="ORF">K4G66_11330</name>
</gene>
<dbReference type="GO" id="GO:0005829">
    <property type="term" value="C:cytosol"/>
    <property type="evidence" value="ECO:0007669"/>
    <property type="project" value="TreeGrafter"/>
</dbReference>
<accession>A0AA49JG21</accession>
<protein>
    <submittedName>
        <fullName evidence="5">Tagaturonate reductase</fullName>
        <ecNumber evidence="5">1.1.1.58</ecNumber>
    </submittedName>
</protein>
<feature type="domain" description="Mannitol dehydrogenase C-terminal" evidence="4">
    <location>
        <begin position="292"/>
        <end position="480"/>
    </location>
</feature>
<feature type="domain" description="Mannitol dehydrogenase N-terminal" evidence="3">
    <location>
        <begin position="35"/>
        <end position="270"/>
    </location>
</feature>
<dbReference type="InterPro" id="IPR036291">
    <property type="entry name" value="NAD(P)-bd_dom_sf"/>
</dbReference>
<reference evidence="5" key="2">
    <citation type="journal article" date="2024" name="Antonie Van Leeuwenhoek">
        <title>Roseihalotalea indica gen. nov., sp. nov., a halophilic Bacteroidetes from mesopelagic Southwest Indian Ocean with higher carbohydrate metabolic potential.</title>
        <authorList>
            <person name="Chen B."/>
            <person name="Zhang M."/>
            <person name="Lin D."/>
            <person name="Ye J."/>
            <person name="Tang K."/>
        </authorList>
    </citation>
    <scope>NUCLEOTIDE SEQUENCE</scope>
    <source>
        <strain evidence="5">TK19036</strain>
    </source>
</reference>
<dbReference type="EC" id="1.1.1.58" evidence="5"/>
<evidence type="ECO:0000313" key="5">
    <source>
        <dbReference type="EMBL" id="WKN39281.1"/>
    </source>
</evidence>
<reference evidence="5" key="1">
    <citation type="journal article" date="2023" name="Comput. Struct. Biotechnol. J.">
        <title>Discovery of a novel marine Bacteroidetes with a rich repertoire of carbohydrate-active enzymes.</title>
        <authorList>
            <person name="Chen B."/>
            <person name="Liu G."/>
            <person name="Chen Q."/>
            <person name="Wang H."/>
            <person name="Liu L."/>
            <person name="Tang K."/>
        </authorList>
    </citation>
    <scope>NUCLEOTIDE SEQUENCE</scope>
    <source>
        <strain evidence="5">TK19036</strain>
    </source>
</reference>
<dbReference type="InterPro" id="IPR013118">
    <property type="entry name" value="Mannitol_DH_C"/>
</dbReference>
<dbReference type="InterPro" id="IPR008927">
    <property type="entry name" value="6-PGluconate_DH-like_C_sf"/>
</dbReference>
<name>A0AA49JG21_9BACT</name>
<dbReference type="SUPFAM" id="SSF48179">
    <property type="entry name" value="6-phosphogluconate dehydrogenase C-terminal domain-like"/>
    <property type="match status" value="1"/>
</dbReference>
<sequence>MPKINQPFIISKLEEASITPTIQFPKEEFFNYPNRIIQFGSGALLRGLLDHFVDQANRKSLYDGRIAIVNNTRSGRSDRFAEQDGLFTICEEGYEDGKAKRTFYINSSVSGAYPAADHWPEVLAFACQETITTVISNTTEIGITLQEDDDLSGTPPQSFPGKLTAFLHERYKAFSGSADSGMVIIPTELIIDNGDKLKSIVLKLIEINQLEDGFKQWVEEHNIFCNTLVDRIVPGEPDKEKQAALEEELGYEDQLLTVSEIYRLLAIEGNRDQLIRKAPFLQADEGIIIAQDITPYRERKLRILNGGHTISVAAGFLCGLETVYDCMQDEVMSTFISQVIYDEIIPSLEIDQQMAREFAADVLDRFRNPYLNHKLISITLQYTSKMNMRNGLTFQRYYQKTGKVPERLCAGLAAYLLFTRPVAKEDGTYYGEFEGNRYPIRDDQAPYFYDAWQGKNASDIKALVQQILSHSAFWDQDMTPFTERIAYYLIQFDKQGVKATLASIAK</sequence>
<proteinExistence type="predicted"/>
<evidence type="ECO:0000259" key="3">
    <source>
        <dbReference type="Pfam" id="PF01232"/>
    </source>
</evidence>
<dbReference type="PANTHER" id="PTHR30524:SF0">
    <property type="entry name" value="ALTRONATE OXIDOREDUCTASE-RELATED"/>
    <property type="match status" value="1"/>
</dbReference>
<dbReference type="GO" id="GO:0008926">
    <property type="term" value="F:mannitol-1-phosphate 5-dehydrogenase activity"/>
    <property type="evidence" value="ECO:0007669"/>
    <property type="project" value="TreeGrafter"/>
</dbReference>
<dbReference type="GO" id="GO:0019592">
    <property type="term" value="P:mannitol catabolic process"/>
    <property type="evidence" value="ECO:0007669"/>
    <property type="project" value="TreeGrafter"/>
</dbReference>
<organism evidence="5">
    <name type="scientific">Roseihalotalea indica</name>
    <dbReference type="NCBI Taxonomy" id="2867963"/>
    <lineage>
        <taxon>Bacteria</taxon>
        <taxon>Pseudomonadati</taxon>
        <taxon>Bacteroidota</taxon>
        <taxon>Cytophagia</taxon>
        <taxon>Cytophagales</taxon>
        <taxon>Catalimonadaceae</taxon>
        <taxon>Roseihalotalea</taxon>
    </lineage>
</organism>
<dbReference type="InterPro" id="IPR013328">
    <property type="entry name" value="6PGD_dom2"/>
</dbReference>
<dbReference type="EMBL" id="CP120682">
    <property type="protein sequence ID" value="WKN39281.1"/>
    <property type="molecule type" value="Genomic_DNA"/>
</dbReference>
<keyword evidence="2" id="KW-0520">NAD</keyword>
<dbReference type="GO" id="GO:0009026">
    <property type="term" value="F:tagaturonate reductase activity"/>
    <property type="evidence" value="ECO:0007669"/>
    <property type="project" value="UniProtKB-EC"/>
</dbReference>
<dbReference type="AlphaFoldDB" id="A0AA49JG21"/>
<dbReference type="Gene3D" id="1.10.1040.10">
    <property type="entry name" value="N-(1-d-carboxylethyl)-l-norvaline Dehydrogenase, domain 2"/>
    <property type="match status" value="1"/>
</dbReference>
<dbReference type="NCBIfam" id="NF002969">
    <property type="entry name" value="PRK03643.1"/>
    <property type="match status" value="1"/>
</dbReference>
<evidence type="ECO:0000259" key="4">
    <source>
        <dbReference type="Pfam" id="PF08125"/>
    </source>
</evidence>
<dbReference type="PANTHER" id="PTHR30524">
    <property type="entry name" value="MANNITOL-1-PHOSPHATE 5-DEHYDROGENASE"/>
    <property type="match status" value="1"/>
</dbReference>